<reference evidence="4" key="1">
    <citation type="submission" date="2016-02" db="EMBL/GenBank/DDBJ databases">
        <title>Draft genome sequence of Microdochium bolleyi, a fungal endophyte of beachgrass.</title>
        <authorList>
            <consortium name="DOE Joint Genome Institute"/>
            <person name="David A.S."/>
            <person name="May G."/>
            <person name="Haridas S."/>
            <person name="Lim J."/>
            <person name="Wang M."/>
            <person name="Labutti K."/>
            <person name="Lipzen A."/>
            <person name="Barry K."/>
            <person name="Grigoriev I.V."/>
        </authorList>
    </citation>
    <scope>NUCLEOTIDE SEQUENCE [LARGE SCALE GENOMIC DNA]</scope>
    <source>
        <strain evidence="4">J235TASD1</strain>
    </source>
</reference>
<evidence type="ECO:0000256" key="1">
    <source>
        <dbReference type="SAM" id="MobiDB-lite"/>
    </source>
</evidence>
<evidence type="ECO:0000313" key="3">
    <source>
        <dbReference type="EMBL" id="KXJ89226.1"/>
    </source>
</evidence>
<feature type="compositionally biased region" description="Low complexity" evidence="1">
    <location>
        <begin position="12"/>
        <end position="33"/>
    </location>
</feature>
<dbReference type="Proteomes" id="UP000070501">
    <property type="component" value="Unassembled WGS sequence"/>
</dbReference>
<dbReference type="Pfam" id="PF13472">
    <property type="entry name" value="Lipase_GDSL_2"/>
    <property type="match status" value="1"/>
</dbReference>
<accession>A0A136IWS0</accession>
<evidence type="ECO:0000259" key="2">
    <source>
        <dbReference type="Pfam" id="PF13472"/>
    </source>
</evidence>
<dbReference type="PANTHER" id="PTHR30383">
    <property type="entry name" value="THIOESTERASE 1/PROTEASE 1/LYSOPHOSPHOLIPASE L1"/>
    <property type="match status" value="1"/>
</dbReference>
<dbReference type="OrthoDB" id="408760at2759"/>
<organism evidence="3 4">
    <name type="scientific">Microdochium bolleyi</name>
    <dbReference type="NCBI Taxonomy" id="196109"/>
    <lineage>
        <taxon>Eukaryota</taxon>
        <taxon>Fungi</taxon>
        <taxon>Dikarya</taxon>
        <taxon>Ascomycota</taxon>
        <taxon>Pezizomycotina</taxon>
        <taxon>Sordariomycetes</taxon>
        <taxon>Xylariomycetidae</taxon>
        <taxon>Xylariales</taxon>
        <taxon>Microdochiaceae</taxon>
        <taxon>Microdochium</taxon>
    </lineage>
</organism>
<feature type="domain" description="SGNH hydrolase-type esterase" evidence="2">
    <location>
        <begin position="43"/>
        <end position="219"/>
    </location>
</feature>
<dbReference type="CDD" id="cd00229">
    <property type="entry name" value="SGNH_hydrolase"/>
    <property type="match status" value="1"/>
</dbReference>
<dbReference type="AlphaFoldDB" id="A0A136IWS0"/>
<sequence>MGSIKPAGQRHASTASSSAPRPSKAAASPTSSSAKRTPLRILCFGDSLTSGFPTGLPYSIQLRLRLAAAFPHHEIHCDVEGVPGDRVVQGRFLERLHQAWKIADRDKKPYDWTIVLGGTNDLGWGTPLPDLKAALEQCWDFALLKKSKVLALTIPETRYSGEKLVGQRAEINTFIKNTRKRGFFHHDLHASLPYHSLTPQNRSELWDPDGLHLRAPGYAEIGSLVADELIRLIRLQEATETEISSLVTDARQRRAVEDLILEEERGDPKLLSQGYIYVRRADLD</sequence>
<dbReference type="InterPro" id="IPR013830">
    <property type="entry name" value="SGNH_hydro"/>
</dbReference>
<evidence type="ECO:0000313" key="4">
    <source>
        <dbReference type="Proteomes" id="UP000070501"/>
    </source>
</evidence>
<dbReference type="InterPro" id="IPR051532">
    <property type="entry name" value="Ester_Hydrolysis_Enzymes"/>
</dbReference>
<keyword evidence="4" id="KW-1185">Reference proteome</keyword>
<proteinExistence type="predicted"/>
<dbReference type="Gene3D" id="3.40.50.1110">
    <property type="entry name" value="SGNH hydrolase"/>
    <property type="match status" value="1"/>
</dbReference>
<dbReference type="InterPro" id="IPR036514">
    <property type="entry name" value="SGNH_hydro_sf"/>
</dbReference>
<name>A0A136IWS0_9PEZI</name>
<dbReference type="InParanoid" id="A0A136IWS0"/>
<dbReference type="EMBL" id="KQ964256">
    <property type="protein sequence ID" value="KXJ89226.1"/>
    <property type="molecule type" value="Genomic_DNA"/>
</dbReference>
<keyword evidence="3" id="KW-0378">Hydrolase</keyword>
<gene>
    <name evidence="3" type="ORF">Micbo1qcDRAFT_166042</name>
</gene>
<dbReference type="GO" id="GO:0004622">
    <property type="term" value="F:phosphatidylcholine lysophospholipase activity"/>
    <property type="evidence" value="ECO:0007669"/>
    <property type="project" value="TreeGrafter"/>
</dbReference>
<feature type="region of interest" description="Disordered" evidence="1">
    <location>
        <begin position="1"/>
        <end position="33"/>
    </location>
</feature>
<dbReference type="PANTHER" id="PTHR30383:SF19">
    <property type="entry name" value="FIBRONECTIN TYPE-III DOMAIN-CONTAINING PROTEIN"/>
    <property type="match status" value="1"/>
</dbReference>
<protein>
    <submittedName>
        <fullName evidence="3">SGNH hydrolase-type esterase domain-containing protein</fullName>
    </submittedName>
</protein>
<dbReference type="SUPFAM" id="SSF52266">
    <property type="entry name" value="SGNH hydrolase"/>
    <property type="match status" value="1"/>
</dbReference>